<dbReference type="EMBL" id="BOOR01000025">
    <property type="protein sequence ID" value="GII55361.1"/>
    <property type="molecule type" value="Genomic_DNA"/>
</dbReference>
<protein>
    <recommendedName>
        <fullName evidence="3">CBU-0592-like domain-containing protein</fullName>
    </recommendedName>
</protein>
<dbReference type="Proteomes" id="UP000605992">
    <property type="component" value="Unassembled WGS sequence"/>
</dbReference>
<evidence type="ECO:0000313" key="5">
    <source>
        <dbReference type="Proteomes" id="UP000605992"/>
    </source>
</evidence>
<proteinExistence type="predicted"/>
<evidence type="ECO:0000313" key="4">
    <source>
        <dbReference type="EMBL" id="GII55361.1"/>
    </source>
</evidence>
<feature type="domain" description="CBU-0592-like" evidence="3">
    <location>
        <begin position="6"/>
        <end position="79"/>
    </location>
</feature>
<feature type="transmembrane region" description="Helical" evidence="2">
    <location>
        <begin position="6"/>
        <end position="23"/>
    </location>
</feature>
<sequence length="101" mass="10514">MSAFITIIGTLGAIILLYGYAMVSAGKMSGDGLSYQALNFVGAATLMINSGYHSAWPSAILNMIWSGIGVVTLGRLIASRARKKPAQPEATPAGPELHPIP</sequence>
<dbReference type="AlphaFoldDB" id="A0A8J3V266"/>
<evidence type="ECO:0000256" key="2">
    <source>
        <dbReference type="SAM" id="Phobius"/>
    </source>
</evidence>
<keyword evidence="2" id="KW-0472">Membrane</keyword>
<name>A0A8J3V266_9ACTN</name>
<organism evidence="4 5">
    <name type="scientific">Planotetraspora thailandica</name>
    <dbReference type="NCBI Taxonomy" id="487172"/>
    <lineage>
        <taxon>Bacteria</taxon>
        <taxon>Bacillati</taxon>
        <taxon>Actinomycetota</taxon>
        <taxon>Actinomycetes</taxon>
        <taxon>Streptosporangiales</taxon>
        <taxon>Streptosporangiaceae</taxon>
        <taxon>Planotetraspora</taxon>
    </lineage>
</organism>
<dbReference type="Pfam" id="PF26604">
    <property type="entry name" value="CBU_0592"/>
    <property type="match status" value="1"/>
</dbReference>
<evidence type="ECO:0000259" key="3">
    <source>
        <dbReference type="Pfam" id="PF26604"/>
    </source>
</evidence>
<comment type="caution">
    <text evidence="4">The sequence shown here is derived from an EMBL/GenBank/DDBJ whole genome shotgun (WGS) entry which is preliminary data.</text>
</comment>
<dbReference type="NCBIfam" id="NF047864">
    <property type="entry name" value="CBU_0592_membra"/>
    <property type="match status" value="1"/>
</dbReference>
<gene>
    <name evidence="4" type="ORF">Pth03_37500</name>
</gene>
<feature type="transmembrane region" description="Helical" evidence="2">
    <location>
        <begin position="59"/>
        <end position="78"/>
    </location>
</feature>
<feature type="region of interest" description="Disordered" evidence="1">
    <location>
        <begin position="81"/>
        <end position="101"/>
    </location>
</feature>
<keyword evidence="5" id="KW-1185">Reference proteome</keyword>
<dbReference type="InterPro" id="IPR058058">
    <property type="entry name" value="CBU_0592-like"/>
</dbReference>
<evidence type="ECO:0000256" key="1">
    <source>
        <dbReference type="SAM" id="MobiDB-lite"/>
    </source>
</evidence>
<reference evidence="4" key="1">
    <citation type="submission" date="2021-01" db="EMBL/GenBank/DDBJ databases">
        <title>Whole genome shotgun sequence of Planotetraspora thailandica NBRC 104271.</title>
        <authorList>
            <person name="Komaki H."/>
            <person name="Tamura T."/>
        </authorList>
    </citation>
    <scope>NUCLEOTIDE SEQUENCE</scope>
    <source>
        <strain evidence="4">NBRC 104271</strain>
    </source>
</reference>
<accession>A0A8J3V266</accession>
<keyword evidence="2" id="KW-0812">Transmembrane</keyword>
<keyword evidence="2" id="KW-1133">Transmembrane helix</keyword>